<dbReference type="FunFam" id="2.10.25.10:FF:000055">
    <property type="entry name" value="alpha-tectorin isoform X1"/>
    <property type="match status" value="1"/>
</dbReference>
<dbReference type="Pfam" id="PF01826">
    <property type="entry name" value="TIL"/>
    <property type="match status" value="2"/>
</dbReference>
<evidence type="ECO:0000259" key="8">
    <source>
        <dbReference type="PROSITE" id="PS51233"/>
    </source>
</evidence>
<dbReference type="FunFam" id="2.60.120.260:FF:000016">
    <property type="entry name" value="Contactin-associated protein-like 4 isoform 1"/>
    <property type="match status" value="1"/>
</dbReference>
<dbReference type="InterPro" id="IPR001846">
    <property type="entry name" value="VWF_type-D"/>
</dbReference>
<dbReference type="Pfam" id="PF00754">
    <property type="entry name" value="F5_F8_type_C"/>
    <property type="match status" value="3"/>
</dbReference>
<dbReference type="GO" id="GO:0005576">
    <property type="term" value="C:extracellular region"/>
    <property type="evidence" value="ECO:0007669"/>
    <property type="project" value="UniProtKB-SubCell"/>
</dbReference>
<keyword evidence="4" id="KW-0677">Repeat</keyword>
<dbReference type="SMART" id="SM00832">
    <property type="entry name" value="C8"/>
    <property type="match status" value="2"/>
</dbReference>
<reference evidence="9" key="1">
    <citation type="submission" date="2020-08" db="EMBL/GenBank/DDBJ databases">
        <title>Multicomponent nature underlies the extraordinary mechanical properties of spider dragline silk.</title>
        <authorList>
            <person name="Kono N."/>
            <person name="Nakamura H."/>
            <person name="Mori M."/>
            <person name="Yoshida Y."/>
            <person name="Ohtoshi R."/>
            <person name="Malay A.D."/>
            <person name="Moran D.A.P."/>
            <person name="Tomita M."/>
            <person name="Numata K."/>
            <person name="Arakawa K."/>
        </authorList>
    </citation>
    <scope>NUCLEOTIDE SEQUENCE</scope>
</reference>
<keyword evidence="10" id="KW-1185">Reference proteome</keyword>
<dbReference type="PROSITE" id="PS51233">
    <property type="entry name" value="VWFD"/>
    <property type="match status" value="2"/>
</dbReference>
<dbReference type="OrthoDB" id="6421561at2759"/>
<dbReference type="PROSITE" id="PS01286">
    <property type="entry name" value="FA58C_2"/>
    <property type="match status" value="2"/>
</dbReference>
<dbReference type="Gene3D" id="2.60.120.260">
    <property type="entry name" value="Galactose-binding domain-like"/>
    <property type="match status" value="3"/>
</dbReference>
<dbReference type="SMART" id="SM00192">
    <property type="entry name" value="LDLa"/>
    <property type="match status" value="1"/>
</dbReference>
<dbReference type="Pfam" id="PF08742">
    <property type="entry name" value="C8"/>
    <property type="match status" value="2"/>
</dbReference>
<keyword evidence="5" id="KW-1015">Disulfide bond</keyword>
<evidence type="ECO:0000256" key="1">
    <source>
        <dbReference type="ARBA" id="ARBA00004239"/>
    </source>
</evidence>
<protein>
    <submittedName>
        <fullName evidence="9">Hemocytin</fullName>
    </submittedName>
</protein>
<feature type="non-terminal residue" evidence="9">
    <location>
        <position position="1"/>
    </location>
</feature>
<dbReference type="SUPFAM" id="SSF57424">
    <property type="entry name" value="LDL receptor-like module"/>
    <property type="match status" value="1"/>
</dbReference>
<dbReference type="EMBL" id="BMAV01008455">
    <property type="protein sequence ID" value="GFY52094.1"/>
    <property type="molecule type" value="Genomic_DNA"/>
</dbReference>
<comment type="similarity">
    <text evidence="3">Belongs to the thrombospondin family.</text>
</comment>
<feature type="domain" description="F5/8 type C" evidence="7">
    <location>
        <begin position="1"/>
        <end position="82"/>
    </location>
</feature>
<comment type="subcellular location">
    <subcellularLocation>
        <location evidence="1">Secreted</location>
        <location evidence="1">Extracellular space</location>
    </subcellularLocation>
</comment>
<dbReference type="PANTHER" id="PTHR11339">
    <property type="entry name" value="EXTRACELLULAR MATRIX GLYCOPROTEIN RELATED"/>
    <property type="match status" value="1"/>
</dbReference>
<dbReference type="InterPro" id="IPR001007">
    <property type="entry name" value="VWF_dom"/>
</dbReference>
<comment type="caution">
    <text evidence="9">The sequence shown here is derived from an EMBL/GenBank/DDBJ whole genome shotgun (WGS) entry which is preliminary data.</text>
</comment>
<dbReference type="PROSITE" id="PS50022">
    <property type="entry name" value="FA58C_3"/>
    <property type="match status" value="3"/>
</dbReference>
<evidence type="ECO:0000256" key="4">
    <source>
        <dbReference type="ARBA" id="ARBA00022737"/>
    </source>
</evidence>
<feature type="domain" description="VWFD" evidence="8">
    <location>
        <begin position="576"/>
        <end position="751"/>
    </location>
</feature>
<dbReference type="InterPro" id="IPR050780">
    <property type="entry name" value="Mucin_vWF_Thrombospondin_sf"/>
</dbReference>
<dbReference type="InterPro" id="IPR002919">
    <property type="entry name" value="TIL_dom"/>
</dbReference>
<organism evidence="9 10">
    <name type="scientific">Trichonephila inaurata madagascariensis</name>
    <dbReference type="NCBI Taxonomy" id="2747483"/>
    <lineage>
        <taxon>Eukaryota</taxon>
        <taxon>Metazoa</taxon>
        <taxon>Ecdysozoa</taxon>
        <taxon>Arthropoda</taxon>
        <taxon>Chelicerata</taxon>
        <taxon>Arachnida</taxon>
        <taxon>Araneae</taxon>
        <taxon>Araneomorphae</taxon>
        <taxon>Entelegynae</taxon>
        <taxon>Araneoidea</taxon>
        <taxon>Nephilidae</taxon>
        <taxon>Trichonephila</taxon>
        <taxon>Trichonephila inaurata</taxon>
    </lineage>
</organism>
<dbReference type="CDD" id="cd00112">
    <property type="entry name" value="LDLa"/>
    <property type="match status" value="1"/>
</dbReference>
<sequence>MTRGRNDANEWVKTYEIAYSDDGEHWIDPDDLSGFVLEHKANYDNDSPVTNLFPDSIVARYLRIKPSRYEKRPGLRFEILGCFEEKVCMEPMGIENGLLPEGQITASSFKSPDTNPLKVRLNSETSWSASTTKDPQYLQIDFGDPRNISAVVMKGSGDKPEWVTAFQVAYSNTEDDWEVVKNNEEEPIEFPGNTDKDTPAINVLPETIEAQYIRIIPTDWTNWISLRCEILGCYHPYEPPVTTEIPNAVLDEVVTFLPTEPTYVAACPNPMEVESSLLNDATIDASSSTLEGGPSRIRIGGWVPRVDDLHPVLLVELPEVKWLTSIYIQGREDEENWVTSLRVIGSQDNKTWLPVFGPDGHEILEGNDDQDSVVSHYFKTPMEVKYVKVIPETWHRWPSLRMDIKGCHLPEVETTVPPIPPTLRLCPELALEPELAEDCPTYCEPGLLCDGEKCVDPVDCSCVHDGRIFKVSDRIEDHSCRQCDCMLGGRSICKDKVCPECPEDERSLLNENCRCSCKACEENQKMCPSNHECIPKQRWCDGIVDCLDDETNCIYTTTEITTTEFIPTIPPEPENATCDIMGKHIKTFDGQDITYDICHHVAMKDIANGAFNVTLHKDCNFRGDCRHWLEVKLKNRNIKVFSDLKVEFNGHNYTASQLPRLSKKAKNLVIRKAGDQITIKSLTKDYILTYDNKAHLKIEVPPTLMNRVGGLCGFYSGVPEDDQQKPDGKKAYTSQEFGDSWAVGDGVKDCTPLICPHEVMARTLEQCNKLRNEPFKECGKIISVDHFIEFCMSSTCECMLHKNNSDEKCKCDSFQTYAEACEDKLGPVAARNWRFMHECHTECPTGMEWNDCGPSCQLTCDSTSETTLEECSEKCVAGCFCPPGTVLNDDRCIPPEKCADQLCQGFGDPHFMTFDGFFFPFVAEGSYLIVGDKENDFILNGYSKRCNLFSRVTCLTGLEIIYKGHKVLMKKGKEVQVDGISIPMDKLPVHSNGMIILGYPGRTFIVSIPLMNLEARYYEENSGFSVKVPSKRYFNKTEGLCGNCNGKKDDELDNKPLSEFVCSFQVEGQPDECEKSMEELPELKERIPLCEKLEDPVFEACYPLVDIEIYIEACSFDAVHSGDQKVAFCKTAKEYARQCCQAGLGIEDWPEVFDCDVKCPGDMDYSQCREGCPQTCSSVKNESADSMCNQLKNDGCFCVEGKVLNDTTCIDATLCDTCDEEGHVPGDNWKGGKCKTCHCRSDLTTECVVEVCPAKPICSTHETLAKVSHEKEESCCESYACVPKIQNCPTPVVPECKYGEIAKIKTRRDLCSEFEC</sequence>
<evidence type="ECO:0000313" key="10">
    <source>
        <dbReference type="Proteomes" id="UP000886998"/>
    </source>
</evidence>
<evidence type="ECO:0000256" key="2">
    <source>
        <dbReference type="ARBA" id="ARBA00007611"/>
    </source>
</evidence>
<dbReference type="SMART" id="SM00214">
    <property type="entry name" value="VWC"/>
    <property type="match status" value="2"/>
</dbReference>
<dbReference type="Pfam" id="PF00094">
    <property type="entry name" value="VWD"/>
    <property type="match status" value="2"/>
</dbReference>
<dbReference type="Gene3D" id="2.10.25.10">
    <property type="entry name" value="Laminin"/>
    <property type="match status" value="2"/>
</dbReference>
<dbReference type="InterPro" id="IPR008979">
    <property type="entry name" value="Galactose-bd-like_sf"/>
</dbReference>
<dbReference type="SUPFAM" id="SSF49785">
    <property type="entry name" value="Galactose-binding domain-like"/>
    <property type="match status" value="3"/>
</dbReference>
<dbReference type="Proteomes" id="UP000886998">
    <property type="component" value="Unassembled WGS sequence"/>
</dbReference>
<dbReference type="CDD" id="cd00057">
    <property type="entry name" value="FA58C"/>
    <property type="match status" value="3"/>
</dbReference>
<proteinExistence type="inferred from homology"/>
<keyword evidence="6" id="KW-0325">Glycoprotein</keyword>
<dbReference type="SMART" id="SM00216">
    <property type="entry name" value="VWD"/>
    <property type="match status" value="2"/>
</dbReference>
<feature type="domain" description="VWFD" evidence="8">
    <location>
        <begin position="901"/>
        <end position="1074"/>
    </location>
</feature>
<dbReference type="InterPro" id="IPR014853">
    <property type="entry name" value="VWF/SSPO/ZAN-like_Cys-rich_dom"/>
</dbReference>
<dbReference type="CDD" id="cd19941">
    <property type="entry name" value="TIL"/>
    <property type="match status" value="2"/>
</dbReference>
<dbReference type="PANTHER" id="PTHR11339:SF402">
    <property type="entry name" value="VWFD DOMAIN-CONTAINING PROTEIN"/>
    <property type="match status" value="1"/>
</dbReference>
<dbReference type="SMART" id="SM00231">
    <property type="entry name" value="FA58C"/>
    <property type="match status" value="2"/>
</dbReference>
<evidence type="ECO:0000313" key="9">
    <source>
        <dbReference type="EMBL" id="GFY52094.1"/>
    </source>
</evidence>
<evidence type="ECO:0000259" key="7">
    <source>
        <dbReference type="PROSITE" id="PS50022"/>
    </source>
</evidence>
<evidence type="ECO:0000256" key="5">
    <source>
        <dbReference type="ARBA" id="ARBA00023157"/>
    </source>
</evidence>
<dbReference type="InterPro" id="IPR036084">
    <property type="entry name" value="Ser_inhib-like_sf"/>
</dbReference>
<feature type="domain" description="F5/8 type C" evidence="7">
    <location>
        <begin position="267"/>
        <end position="407"/>
    </location>
</feature>
<dbReference type="InterPro" id="IPR036055">
    <property type="entry name" value="LDL_receptor-like_sf"/>
</dbReference>
<dbReference type="InterPro" id="IPR002172">
    <property type="entry name" value="LDrepeatLR_classA_rpt"/>
</dbReference>
<feature type="domain" description="F5/8 type C" evidence="7">
    <location>
        <begin position="88"/>
        <end position="233"/>
    </location>
</feature>
<name>A0A8X6XGN2_9ARAC</name>
<accession>A0A8X6XGN2</accession>
<evidence type="ECO:0000256" key="3">
    <source>
        <dbReference type="ARBA" id="ARBA00009456"/>
    </source>
</evidence>
<dbReference type="SUPFAM" id="SSF57567">
    <property type="entry name" value="Serine protease inhibitors"/>
    <property type="match status" value="2"/>
</dbReference>
<dbReference type="InterPro" id="IPR000421">
    <property type="entry name" value="FA58C"/>
</dbReference>
<comment type="similarity">
    <text evidence="2">Belongs to the serine protease inhibitor-like (TIL domain-containing) family.</text>
</comment>
<evidence type="ECO:0000256" key="6">
    <source>
        <dbReference type="ARBA" id="ARBA00023180"/>
    </source>
</evidence>
<gene>
    <name evidence="9" type="ORF">TNIN_401861</name>
</gene>